<reference evidence="1" key="1">
    <citation type="journal article" date="2019" name="Sci. Rep.">
        <title>Draft genome of Tanacetum cinerariifolium, the natural source of mosquito coil.</title>
        <authorList>
            <person name="Yamashiro T."/>
            <person name="Shiraishi A."/>
            <person name="Satake H."/>
            <person name="Nakayama K."/>
        </authorList>
    </citation>
    <scope>NUCLEOTIDE SEQUENCE</scope>
</reference>
<proteinExistence type="predicted"/>
<dbReference type="EMBL" id="BKCJ010417623">
    <property type="protein sequence ID" value="GFA40122.1"/>
    <property type="molecule type" value="Genomic_DNA"/>
</dbReference>
<evidence type="ECO:0008006" key="2">
    <source>
        <dbReference type="Google" id="ProtNLM"/>
    </source>
</evidence>
<name>A0A699JJ61_TANCI</name>
<sequence length="276" mass="30951">MVYVVNGVLASGLDMVLEKDFVGFALQEMEIHPLITISKKESDEFINSSVEDFVPIPSKFEDTSGSDSECDLSSCDDFSPINVPEGKFVIFSNPLFDSNDDCTSSDDELLSDEDVSKDNIKIYSNPLFEFDDEYIFSDVNPLFDEVLENIENKNSFDSNLDEPDLLVTHLFDANEDECFDPRGDIDEIAAFDIPLDFKDGYYDSEVDVLYLESFLGDHTTPNLPPDEFLDRDPKSLIINPLYLTTVSFGVDAAKEFKKNMISVSAAGERLSVAKPR</sequence>
<gene>
    <name evidence="1" type="ORF">Tci_612094</name>
</gene>
<dbReference type="AlphaFoldDB" id="A0A699JJ61"/>
<accession>A0A699JJ61</accession>
<evidence type="ECO:0000313" key="1">
    <source>
        <dbReference type="EMBL" id="GFA40122.1"/>
    </source>
</evidence>
<comment type="caution">
    <text evidence="1">The sequence shown here is derived from an EMBL/GenBank/DDBJ whole genome shotgun (WGS) entry which is preliminary data.</text>
</comment>
<organism evidence="1">
    <name type="scientific">Tanacetum cinerariifolium</name>
    <name type="common">Dalmatian daisy</name>
    <name type="synonym">Chrysanthemum cinerariifolium</name>
    <dbReference type="NCBI Taxonomy" id="118510"/>
    <lineage>
        <taxon>Eukaryota</taxon>
        <taxon>Viridiplantae</taxon>
        <taxon>Streptophyta</taxon>
        <taxon>Embryophyta</taxon>
        <taxon>Tracheophyta</taxon>
        <taxon>Spermatophyta</taxon>
        <taxon>Magnoliopsida</taxon>
        <taxon>eudicotyledons</taxon>
        <taxon>Gunneridae</taxon>
        <taxon>Pentapetalae</taxon>
        <taxon>asterids</taxon>
        <taxon>campanulids</taxon>
        <taxon>Asterales</taxon>
        <taxon>Asteraceae</taxon>
        <taxon>Asteroideae</taxon>
        <taxon>Anthemideae</taxon>
        <taxon>Anthemidinae</taxon>
        <taxon>Tanacetum</taxon>
    </lineage>
</organism>
<protein>
    <recommendedName>
        <fullName evidence="2">Reverse transcriptase domain-containing protein</fullName>
    </recommendedName>
</protein>